<name>A0A9Q3PEQ3_9BASI</name>
<dbReference type="InterPro" id="IPR043502">
    <property type="entry name" value="DNA/RNA_pol_sf"/>
</dbReference>
<dbReference type="SUPFAM" id="SSF56672">
    <property type="entry name" value="DNA/RNA polymerases"/>
    <property type="match status" value="1"/>
</dbReference>
<sequence length="178" mass="20683">MVVTDPSLSPKMRHELFDVLYTYKNEFSPENEPLGAIKEHEVNMPLNSDRPYPPVRSRQAYPESLRARESLERNIQELIQFGVIRKVGHNVEVEVITPVIIFSNNDKSRMVGDFEALNTYTAPDRYQTCRIQETLNQLSKAKYIISMDALKGFHQKFLMPKDKNLLRISTLCGIYEYL</sequence>
<dbReference type="OrthoDB" id="6776860at2759"/>
<protein>
    <recommendedName>
        <fullName evidence="3">Reverse transcriptase domain-containing protein</fullName>
    </recommendedName>
</protein>
<evidence type="ECO:0000313" key="1">
    <source>
        <dbReference type="EMBL" id="MBW0558530.1"/>
    </source>
</evidence>
<comment type="caution">
    <text evidence="1">The sequence shown here is derived from an EMBL/GenBank/DDBJ whole genome shotgun (WGS) entry which is preliminary data.</text>
</comment>
<organism evidence="1 2">
    <name type="scientific">Austropuccinia psidii MF-1</name>
    <dbReference type="NCBI Taxonomy" id="1389203"/>
    <lineage>
        <taxon>Eukaryota</taxon>
        <taxon>Fungi</taxon>
        <taxon>Dikarya</taxon>
        <taxon>Basidiomycota</taxon>
        <taxon>Pucciniomycotina</taxon>
        <taxon>Pucciniomycetes</taxon>
        <taxon>Pucciniales</taxon>
        <taxon>Sphaerophragmiaceae</taxon>
        <taxon>Austropuccinia</taxon>
    </lineage>
</organism>
<keyword evidence="2" id="KW-1185">Reference proteome</keyword>
<evidence type="ECO:0000313" key="2">
    <source>
        <dbReference type="Proteomes" id="UP000765509"/>
    </source>
</evidence>
<dbReference type="InterPro" id="IPR050951">
    <property type="entry name" value="Retrovirus_Pol_polyprotein"/>
</dbReference>
<accession>A0A9Q3PEQ3</accession>
<gene>
    <name evidence="1" type="ORF">O181_098245</name>
</gene>
<reference evidence="1" key="1">
    <citation type="submission" date="2021-03" db="EMBL/GenBank/DDBJ databases">
        <title>Draft genome sequence of rust myrtle Austropuccinia psidii MF-1, a brazilian biotype.</title>
        <authorList>
            <person name="Quecine M.C."/>
            <person name="Pachon D.M.R."/>
            <person name="Bonatelli M.L."/>
            <person name="Correr F.H."/>
            <person name="Franceschini L.M."/>
            <person name="Leite T.F."/>
            <person name="Margarido G.R.A."/>
            <person name="Almeida C.A."/>
            <person name="Ferrarezi J.A."/>
            <person name="Labate C.A."/>
        </authorList>
    </citation>
    <scope>NUCLEOTIDE SEQUENCE</scope>
    <source>
        <strain evidence="1">MF-1</strain>
    </source>
</reference>
<dbReference type="EMBL" id="AVOT02066815">
    <property type="protein sequence ID" value="MBW0558530.1"/>
    <property type="molecule type" value="Genomic_DNA"/>
</dbReference>
<dbReference type="Proteomes" id="UP000765509">
    <property type="component" value="Unassembled WGS sequence"/>
</dbReference>
<dbReference type="Gene3D" id="3.10.10.10">
    <property type="entry name" value="HIV Type 1 Reverse Transcriptase, subunit A, domain 1"/>
    <property type="match status" value="1"/>
</dbReference>
<dbReference type="AlphaFoldDB" id="A0A9Q3PEQ3"/>
<dbReference type="PANTHER" id="PTHR37984">
    <property type="entry name" value="PROTEIN CBG26694"/>
    <property type="match status" value="1"/>
</dbReference>
<evidence type="ECO:0008006" key="3">
    <source>
        <dbReference type="Google" id="ProtNLM"/>
    </source>
</evidence>
<dbReference type="PANTHER" id="PTHR37984:SF5">
    <property type="entry name" value="PROTEIN NYNRIN-LIKE"/>
    <property type="match status" value="1"/>
</dbReference>
<proteinExistence type="predicted"/>